<comment type="function">
    <text evidence="6">Redox regulated molecular chaperone. Protects both thermally unfolding and oxidatively damaged proteins from irreversible aggregation. Plays an important role in the bacterial defense system toward oxidative stress.</text>
</comment>
<dbReference type="InterPro" id="IPR016154">
    <property type="entry name" value="Heat_shock_Hsp33_C"/>
</dbReference>
<feature type="disulfide bond" description="Redox-active" evidence="6">
    <location>
        <begin position="258"/>
        <end position="261"/>
    </location>
</feature>
<dbReference type="AlphaFoldDB" id="A0A1Z4C5K0"/>
<dbReference type="EMBL" id="CP022129">
    <property type="protein sequence ID" value="ASF48821.1"/>
    <property type="molecule type" value="Genomic_DNA"/>
</dbReference>
<dbReference type="GO" id="GO:0042026">
    <property type="term" value="P:protein refolding"/>
    <property type="evidence" value="ECO:0007669"/>
    <property type="project" value="TreeGrafter"/>
</dbReference>
<dbReference type="InterPro" id="IPR016153">
    <property type="entry name" value="Heat_shock_Hsp33_N"/>
</dbReference>
<dbReference type="InterPro" id="IPR023212">
    <property type="entry name" value="Hsp33_helix_hairpin_bin_dom_sf"/>
</dbReference>
<dbReference type="NCBIfam" id="NF001033">
    <property type="entry name" value="PRK00114.1"/>
    <property type="match status" value="1"/>
</dbReference>
<reference evidence="8 10" key="2">
    <citation type="submission" date="2017-11" db="EMBL/GenBank/DDBJ databases">
        <title>Draft Genome Sequence of Methylobacter psychrotolerans Sph1T, an Obligate Methanotroph from Low-Temperature Environments.</title>
        <authorList>
            <person name="Oshkin I.Y."/>
            <person name="Miroshnikov K."/>
            <person name="Belova S.E."/>
            <person name="Korzhenkov A."/>
            <person name="Toshchakov S.V."/>
            <person name="Dedysh S.N."/>
        </authorList>
    </citation>
    <scope>NUCLEOTIDE SEQUENCE [LARGE SCALE GENOMIC DNA]</scope>
    <source>
        <strain evidence="8 10">Sph1</strain>
    </source>
</reference>
<keyword evidence="2 6" id="KW-0862">Zinc</keyword>
<dbReference type="PANTHER" id="PTHR30111">
    <property type="entry name" value="33 KDA CHAPERONIN"/>
    <property type="match status" value="1"/>
</dbReference>
<dbReference type="GO" id="GO:0005737">
    <property type="term" value="C:cytoplasm"/>
    <property type="evidence" value="ECO:0007669"/>
    <property type="project" value="UniProtKB-SubCell"/>
</dbReference>
<dbReference type="HAMAP" id="MF_00117">
    <property type="entry name" value="HslO"/>
    <property type="match status" value="1"/>
</dbReference>
<dbReference type="RefSeq" id="WP_088621682.1">
    <property type="nucleotide sequence ID" value="NZ_CP022129.1"/>
</dbReference>
<keyword evidence="5 6" id="KW-0676">Redox-active center</keyword>
<dbReference type="Proteomes" id="UP000237423">
    <property type="component" value="Unassembled WGS sequence"/>
</dbReference>
<dbReference type="CDD" id="cd00498">
    <property type="entry name" value="Hsp33"/>
    <property type="match status" value="1"/>
</dbReference>
<evidence type="ECO:0000313" key="10">
    <source>
        <dbReference type="Proteomes" id="UP000237423"/>
    </source>
</evidence>
<keyword evidence="9" id="KW-1185">Reference proteome</keyword>
<keyword evidence="3 6" id="KW-1015">Disulfide bond</keyword>
<dbReference type="OrthoDB" id="9793753at2"/>
<keyword evidence="4 6" id="KW-0143">Chaperone</keyword>
<dbReference type="SUPFAM" id="SSF118352">
    <property type="entry name" value="HSP33 redox switch-like"/>
    <property type="match status" value="1"/>
</dbReference>
<evidence type="ECO:0000256" key="1">
    <source>
        <dbReference type="ARBA" id="ARBA00022490"/>
    </source>
</evidence>
<dbReference type="KEGG" id="mpsy:CEK71_17960"/>
<dbReference type="SUPFAM" id="SSF64397">
    <property type="entry name" value="Hsp33 domain"/>
    <property type="match status" value="1"/>
</dbReference>
<feature type="disulfide bond" description="Redox-active" evidence="6">
    <location>
        <begin position="225"/>
        <end position="227"/>
    </location>
</feature>
<dbReference type="Gene3D" id="3.90.1280.10">
    <property type="entry name" value="HSP33 redox switch-like"/>
    <property type="match status" value="1"/>
</dbReference>
<sequence>MIKQDILHRFLFEELGVRGEWIKLGDSWQAARQHQQESAFVQELLGQALAAVALLSATVKFSGSMILQAQGDGPIRTLVAQATHDRKIRGLVRSNTTIDQGSLSELFGEGRLVLTIEIANGDPYQGIVPLEGESLANALETYFVQSEQLKTRLWLFADQYHAAGLLLQELPAQKHFQADWERVELLASTITRQELLELDCEQVLYRLFNEEKVRVFEAEPVAFQCACSRPRIERTLRAMGRAELEGILAEQNQIEVICEFCGAHYSFDKVDAETLFAPEGLAITSTTRH</sequence>
<name>A0A1Z4C5K0_9GAMM</name>
<gene>
    <name evidence="6" type="primary">hslO</name>
    <name evidence="8" type="ORF">AADEFJLK_03291</name>
    <name evidence="7" type="ORF">CEK71_17960</name>
</gene>
<evidence type="ECO:0000313" key="8">
    <source>
        <dbReference type="EMBL" id="POZ50821.1"/>
    </source>
</evidence>
<dbReference type="PANTHER" id="PTHR30111:SF1">
    <property type="entry name" value="33 KDA CHAPERONIN"/>
    <property type="match status" value="1"/>
</dbReference>
<dbReference type="Gene3D" id="3.55.30.10">
    <property type="entry name" value="Hsp33 domain"/>
    <property type="match status" value="1"/>
</dbReference>
<comment type="similarity">
    <text evidence="6">Belongs to the HSP33 family.</text>
</comment>
<evidence type="ECO:0000313" key="7">
    <source>
        <dbReference type="EMBL" id="ASF48821.1"/>
    </source>
</evidence>
<dbReference type="EMBL" id="PGFZ01000008">
    <property type="protein sequence ID" value="POZ50821.1"/>
    <property type="molecule type" value="Genomic_DNA"/>
</dbReference>
<evidence type="ECO:0000256" key="4">
    <source>
        <dbReference type="ARBA" id="ARBA00023186"/>
    </source>
</evidence>
<evidence type="ECO:0000256" key="2">
    <source>
        <dbReference type="ARBA" id="ARBA00022833"/>
    </source>
</evidence>
<dbReference type="Proteomes" id="UP000197019">
    <property type="component" value="Chromosome"/>
</dbReference>
<organism evidence="7 9">
    <name type="scientific">Methylovulum psychrotolerans</name>
    <dbReference type="NCBI Taxonomy" id="1704499"/>
    <lineage>
        <taxon>Bacteria</taxon>
        <taxon>Pseudomonadati</taxon>
        <taxon>Pseudomonadota</taxon>
        <taxon>Gammaproteobacteria</taxon>
        <taxon>Methylococcales</taxon>
        <taxon>Methylococcaceae</taxon>
        <taxon>Methylovulum</taxon>
    </lineage>
</organism>
<dbReference type="Gene3D" id="1.10.287.480">
    <property type="entry name" value="helix hairpin bin"/>
    <property type="match status" value="1"/>
</dbReference>
<comment type="subcellular location">
    <subcellularLocation>
        <location evidence="6">Cytoplasm</location>
    </subcellularLocation>
</comment>
<evidence type="ECO:0000256" key="5">
    <source>
        <dbReference type="ARBA" id="ARBA00023284"/>
    </source>
</evidence>
<dbReference type="InterPro" id="IPR000397">
    <property type="entry name" value="Heat_shock_Hsp33"/>
</dbReference>
<reference evidence="7 9" key="1">
    <citation type="submission" date="2017-06" db="EMBL/GenBank/DDBJ databases">
        <title>Genome Sequencing of the methanotroph Methylovulum psychrotolerants str. HV10-M2 isolated from a high-altitude environment.</title>
        <authorList>
            <person name="Mateos-Rivera A."/>
        </authorList>
    </citation>
    <scope>NUCLEOTIDE SEQUENCE [LARGE SCALE GENOMIC DNA]</scope>
    <source>
        <strain evidence="7 9">HV10_M2</strain>
    </source>
</reference>
<evidence type="ECO:0000256" key="3">
    <source>
        <dbReference type="ARBA" id="ARBA00023157"/>
    </source>
</evidence>
<protein>
    <recommendedName>
        <fullName evidence="6">33 kDa chaperonin</fullName>
    </recommendedName>
    <alternativeName>
        <fullName evidence="6">Heat shock protein 33 homolog</fullName>
        <shortName evidence="6">HSP33</shortName>
    </alternativeName>
</protein>
<dbReference type="Pfam" id="PF01430">
    <property type="entry name" value="HSP33"/>
    <property type="match status" value="1"/>
</dbReference>
<proteinExistence type="inferred from homology"/>
<evidence type="ECO:0000313" key="9">
    <source>
        <dbReference type="Proteomes" id="UP000197019"/>
    </source>
</evidence>
<keyword evidence="1 6" id="KW-0963">Cytoplasm</keyword>
<dbReference type="GO" id="GO:0044183">
    <property type="term" value="F:protein folding chaperone"/>
    <property type="evidence" value="ECO:0007669"/>
    <property type="project" value="TreeGrafter"/>
</dbReference>
<evidence type="ECO:0000256" key="6">
    <source>
        <dbReference type="HAMAP-Rule" id="MF_00117"/>
    </source>
</evidence>
<dbReference type="GO" id="GO:0051082">
    <property type="term" value="F:unfolded protein binding"/>
    <property type="evidence" value="ECO:0007669"/>
    <property type="project" value="UniProtKB-UniRule"/>
</dbReference>
<accession>A0A1Z4C5K0</accession>
<comment type="PTM">
    <text evidence="6">Under oxidizing conditions two disulfide bonds are formed involving the reactive cysteines. Under reducing conditions zinc is bound to the reactive cysteines and the protein is inactive.</text>
</comment>
<dbReference type="PIRSF" id="PIRSF005261">
    <property type="entry name" value="Heat_shock_Hsp33"/>
    <property type="match status" value="1"/>
</dbReference>